<proteinExistence type="predicted"/>
<organism evidence="1 2">
    <name type="scientific">Effusibacillus lacus</name>
    <dbReference type="NCBI Taxonomy" id="1348429"/>
    <lineage>
        <taxon>Bacteria</taxon>
        <taxon>Bacillati</taxon>
        <taxon>Bacillota</taxon>
        <taxon>Bacilli</taxon>
        <taxon>Bacillales</taxon>
        <taxon>Alicyclobacillaceae</taxon>
        <taxon>Effusibacillus</taxon>
    </lineage>
</organism>
<name>A0A292YN86_9BACL</name>
<reference evidence="2" key="1">
    <citation type="submission" date="2017-07" db="EMBL/GenBank/DDBJ databases">
        <title>Draft genome sequence of Effusibacillus lacus strain skLN1.</title>
        <authorList>
            <person name="Watanabe M."/>
            <person name="Kojima H."/>
            <person name="Fukui M."/>
        </authorList>
    </citation>
    <scope>NUCLEOTIDE SEQUENCE [LARGE SCALE GENOMIC DNA]</scope>
    <source>
        <strain evidence="2">skLN1</strain>
    </source>
</reference>
<evidence type="ECO:0008006" key="3">
    <source>
        <dbReference type="Google" id="ProtNLM"/>
    </source>
</evidence>
<dbReference type="EMBL" id="BDUF01000057">
    <property type="protein sequence ID" value="GAX90371.1"/>
    <property type="molecule type" value="Genomic_DNA"/>
</dbReference>
<protein>
    <recommendedName>
        <fullName evidence="3">NIPSNAP domain-containing protein</fullName>
    </recommendedName>
</protein>
<gene>
    <name evidence="1" type="ORF">EFBL_1997</name>
</gene>
<keyword evidence="2" id="KW-1185">Reference proteome</keyword>
<accession>A0A292YN86</accession>
<evidence type="ECO:0000313" key="1">
    <source>
        <dbReference type="EMBL" id="GAX90371.1"/>
    </source>
</evidence>
<comment type="caution">
    <text evidence="1">The sequence shown here is derived from an EMBL/GenBank/DDBJ whole genome shotgun (WGS) entry which is preliminary data.</text>
</comment>
<sequence length="103" mass="11983">MAITVLVEYRVEDDKRDVFLGLVPELKQELEAWGGKRFRAYEGADQAGLFVEEFSVEDMEQYRKIKTIRQTGDSPFWNRFNECVSGGSAKVHMWAFREITAKE</sequence>
<dbReference type="AlphaFoldDB" id="A0A292YN86"/>
<dbReference type="Proteomes" id="UP000217785">
    <property type="component" value="Unassembled WGS sequence"/>
</dbReference>
<dbReference type="RefSeq" id="WP_096182099.1">
    <property type="nucleotide sequence ID" value="NZ_BDUF01000057.1"/>
</dbReference>
<evidence type="ECO:0000313" key="2">
    <source>
        <dbReference type="Proteomes" id="UP000217785"/>
    </source>
</evidence>
<dbReference type="OrthoDB" id="2967153at2"/>